<keyword evidence="3" id="KW-1185">Reference proteome</keyword>
<dbReference type="AlphaFoldDB" id="A0A6C0U4U9"/>
<dbReference type="GO" id="GO:0005737">
    <property type="term" value="C:cytoplasm"/>
    <property type="evidence" value="ECO:0007669"/>
    <property type="project" value="TreeGrafter"/>
</dbReference>
<dbReference type="GO" id="GO:0016779">
    <property type="term" value="F:nucleotidyltransferase activity"/>
    <property type="evidence" value="ECO:0007669"/>
    <property type="project" value="TreeGrafter"/>
</dbReference>
<accession>A0A6C0U4U9</accession>
<evidence type="ECO:0000259" key="1">
    <source>
        <dbReference type="Pfam" id="PF00899"/>
    </source>
</evidence>
<dbReference type="InterPro" id="IPR035985">
    <property type="entry name" value="Ubiquitin-activating_enz"/>
</dbReference>
<organism evidence="2 3">
    <name type="scientific">Kineobactrum salinum</name>
    <dbReference type="NCBI Taxonomy" id="2708301"/>
    <lineage>
        <taxon>Bacteria</taxon>
        <taxon>Pseudomonadati</taxon>
        <taxon>Pseudomonadota</taxon>
        <taxon>Gammaproteobacteria</taxon>
        <taxon>Cellvibrionales</taxon>
        <taxon>Halieaceae</taxon>
        <taxon>Kineobactrum</taxon>
    </lineage>
</organism>
<evidence type="ECO:0000313" key="2">
    <source>
        <dbReference type="EMBL" id="QIB67131.1"/>
    </source>
</evidence>
<dbReference type="GO" id="GO:0004792">
    <property type="term" value="F:thiosulfate-cyanide sulfurtransferase activity"/>
    <property type="evidence" value="ECO:0007669"/>
    <property type="project" value="TreeGrafter"/>
</dbReference>
<dbReference type="Pfam" id="PF00899">
    <property type="entry name" value="ThiF"/>
    <property type="match status" value="1"/>
</dbReference>
<dbReference type="GO" id="GO:0008641">
    <property type="term" value="F:ubiquitin-like modifier activating enzyme activity"/>
    <property type="evidence" value="ECO:0007669"/>
    <property type="project" value="InterPro"/>
</dbReference>
<dbReference type="Proteomes" id="UP000477680">
    <property type="component" value="Chromosome"/>
</dbReference>
<dbReference type="Gene3D" id="3.40.50.720">
    <property type="entry name" value="NAD(P)-binding Rossmann-like Domain"/>
    <property type="match status" value="1"/>
</dbReference>
<dbReference type="InterPro" id="IPR045886">
    <property type="entry name" value="ThiF/MoeB/HesA"/>
</dbReference>
<protein>
    <recommendedName>
        <fullName evidence="1">THIF-type NAD/FAD binding fold domain-containing protein</fullName>
    </recommendedName>
</protein>
<proteinExistence type="predicted"/>
<dbReference type="SUPFAM" id="SSF69572">
    <property type="entry name" value="Activating enzymes of the ubiquitin-like proteins"/>
    <property type="match status" value="1"/>
</dbReference>
<name>A0A6C0U4U9_9GAMM</name>
<dbReference type="RefSeq" id="WP_163496558.1">
    <property type="nucleotide sequence ID" value="NZ_CP048711.1"/>
</dbReference>
<evidence type="ECO:0000313" key="3">
    <source>
        <dbReference type="Proteomes" id="UP000477680"/>
    </source>
</evidence>
<dbReference type="PANTHER" id="PTHR10953">
    <property type="entry name" value="UBIQUITIN-ACTIVATING ENZYME E1"/>
    <property type="match status" value="1"/>
</dbReference>
<dbReference type="PANTHER" id="PTHR10953:SF247">
    <property type="entry name" value="SLL6053 PROTEIN"/>
    <property type="match status" value="1"/>
</dbReference>
<dbReference type="KEGG" id="kim:G3T16_18735"/>
<reference evidence="2 3" key="1">
    <citation type="submission" date="2020-02" db="EMBL/GenBank/DDBJ databases">
        <title>Genome sequencing for Kineobactrum sp. M2.</title>
        <authorList>
            <person name="Park S.-J."/>
        </authorList>
    </citation>
    <scope>NUCLEOTIDE SEQUENCE [LARGE SCALE GENOMIC DNA]</scope>
    <source>
        <strain evidence="2 3">M2</strain>
    </source>
</reference>
<feature type="domain" description="THIF-type NAD/FAD binding fold" evidence="1">
    <location>
        <begin position="22"/>
        <end position="217"/>
    </location>
</feature>
<dbReference type="EMBL" id="CP048711">
    <property type="protein sequence ID" value="QIB67131.1"/>
    <property type="molecule type" value="Genomic_DNA"/>
</dbReference>
<sequence length="241" mass="26664">MADLSIIRHQSIFDPTKVKVPIHIIGAGATGSRIWLALVELGMTDITVYDFDNVEAHNLANQIYLHDDIGKPKVHALRDYYTRKTGKEPPEGMAFVPRKVDQDNTTFESMPGIVLLLTDSMASRRDIYGALFPPVGVQSATIGLIETRMASSYGNIFTINCLNKKQLMYWAATLPTDERTETTVCGSSISVGPTASVIANLAVWQLINLLTDRNAVEYEISLFLKPLIVNMENPRDYSTAA</sequence>
<dbReference type="InterPro" id="IPR000594">
    <property type="entry name" value="ThiF_NAD_FAD-bd"/>
</dbReference>
<gene>
    <name evidence="2" type="ORF">G3T16_18735</name>
</gene>